<dbReference type="InterPro" id="IPR036691">
    <property type="entry name" value="Endo/exonu/phosph_ase_sf"/>
</dbReference>
<dbReference type="GO" id="GO:0015074">
    <property type="term" value="P:DNA integration"/>
    <property type="evidence" value="ECO:0007669"/>
    <property type="project" value="UniProtKB-KW"/>
</dbReference>
<name>A0A5N6NU39_9ASTR</name>
<evidence type="ECO:0000259" key="16">
    <source>
        <dbReference type="PROSITE" id="PS50878"/>
    </source>
</evidence>
<keyword evidence="1" id="KW-0645">Protease</keyword>
<dbReference type="GO" id="GO:0003677">
    <property type="term" value="F:DNA binding"/>
    <property type="evidence" value="ECO:0007669"/>
    <property type="project" value="UniProtKB-KW"/>
</dbReference>
<dbReference type="EMBL" id="SZYD01000009">
    <property type="protein sequence ID" value="KAD5317318.1"/>
    <property type="molecule type" value="Genomic_DNA"/>
</dbReference>
<dbReference type="InterPro" id="IPR036397">
    <property type="entry name" value="RNaseH_sf"/>
</dbReference>
<dbReference type="SUPFAM" id="SSF56219">
    <property type="entry name" value="DNase I-like"/>
    <property type="match status" value="1"/>
</dbReference>
<keyword evidence="10" id="KW-0229">DNA integration</keyword>
<dbReference type="GO" id="GO:0004519">
    <property type="term" value="F:endonuclease activity"/>
    <property type="evidence" value="ECO:0007669"/>
    <property type="project" value="UniProtKB-KW"/>
</dbReference>
<feature type="domain" description="Reverse transcriptase" evidence="16">
    <location>
        <begin position="622"/>
        <end position="805"/>
    </location>
</feature>
<dbReference type="PANTHER" id="PTHR37984:SF5">
    <property type="entry name" value="PROTEIN NYNRIN-LIKE"/>
    <property type="match status" value="1"/>
</dbReference>
<evidence type="ECO:0000256" key="13">
    <source>
        <dbReference type="ARBA" id="ARBA00023125"/>
    </source>
</evidence>
<dbReference type="GO" id="GO:0006508">
    <property type="term" value="P:proteolysis"/>
    <property type="evidence" value="ECO:0007669"/>
    <property type="project" value="UniProtKB-KW"/>
</dbReference>
<dbReference type="SUPFAM" id="SSF53098">
    <property type="entry name" value="Ribonuclease H-like"/>
    <property type="match status" value="1"/>
</dbReference>
<keyword evidence="5" id="KW-0479">Metal-binding</keyword>
<evidence type="ECO:0000256" key="9">
    <source>
        <dbReference type="ARBA" id="ARBA00022842"/>
    </source>
</evidence>
<evidence type="ECO:0008006" key="20">
    <source>
        <dbReference type="Google" id="ProtNLM"/>
    </source>
</evidence>
<keyword evidence="12" id="KW-0239">DNA-directed DNA polymerase</keyword>
<keyword evidence="15" id="KW-0511">Multifunctional enzyme</keyword>
<dbReference type="Pfam" id="PF00078">
    <property type="entry name" value="RVT_1"/>
    <property type="match status" value="1"/>
</dbReference>
<keyword evidence="11" id="KW-0695">RNA-directed DNA polymerase</keyword>
<keyword evidence="14" id="KW-0233">DNA recombination</keyword>
<dbReference type="Proteomes" id="UP000326396">
    <property type="component" value="Linkage Group LG17"/>
</dbReference>
<dbReference type="Gene3D" id="3.10.10.10">
    <property type="entry name" value="HIV Type 1 Reverse Transcriptase, subunit A, domain 1"/>
    <property type="match status" value="1"/>
</dbReference>
<dbReference type="GO" id="GO:0003887">
    <property type="term" value="F:DNA-directed DNA polymerase activity"/>
    <property type="evidence" value="ECO:0007669"/>
    <property type="project" value="UniProtKB-KW"/>
</dbReference>
<evidence type="ECO:0000256" key="4">
    <source>
        <dbReference type="ARBA" id="ARBA00022722"/>
    </source>
</evidence>
<reference evidence="18 19" key="1">
    <citation type="submission" date="2019-05" db="EMBL/GenBank/DDBJ databases">
        <title>Mikania micrantha, genome provides insights into the molecular mechanism of rapid growth.</title>
        <authorList>
            <person name="Liu B."/>
        </authorList>
    </citation>
    <scope>NUCLEOTIDE SEQUENCE [LARGE SCALE GENOMIC DNA]</scope>
    <source>
        <strain evidence="18">NLD-2019</strain>
        <tissue evidence="18">Leaf</tissue>
    </source>
</reference>
<dbReference type="InterPro" id="IPR043502">
    <property type="entry name" value="DNA/RNA_pol_sf"/>
</dbReference>
<dbReference type="InterPro" id="IPR016197">
    <property type="entry name" value="Chromo-like_dom_sf"/>
</dbReference>
<evidence type="ECO:0000256" key="3">
    <source>
        <dbReference type="ARBA" id="ARBA00022695"/>
    </source>
</evidence>
<dbReference type="InterPro" id="IPR043128">
    <property type="entry name" value="Rev_trsase/Diguanyl_cyclase"/>
</dbReference>
<keyword evidence="19" id="KW-1185">Reference proteome</keyword>
<keyword evidence="7" id="KW-0255">Endonuclease</keyword>
<dbReference type="GO" id="GO:0004190">
    <property type="term" value="F:aspartic-type endopeptidase activity"/>
    <property type="evidence" value="ECO:0007669"/>
    <property type="project" value="UniProtKB-KW"/>
</dbReference>
<dbReference type="Pfam" id="PF17921">
    <property type="entry name" value="Integrase_H2C2"/>
    <property type="match status" value="1"/>
</dbReference>
<evidence type="ECO:0000256" key="8">
    <source>
        <dbReference type="ARBA" id="ARBA00022801"/>
    </source>
</evidence>
<protein>
    <recommendedName>
        <fullName evidence="20">Integrase catalytic domain-containing protein</fullName>
    </recommendedName>
</protein>
<dbReference type="Pfam" id="PF17919">
    <property type="entry name" value="RT_RNaseH_2"/>
    <property type="match status" value="1"/>
</dbReference>
<dbReference type="InterPro" id="IPR050951">
    <property type="entry name" value="Retrovirus_Pol_polyprotein"/>
</dbReference>
<evidence type="ECO:0000256" key="14">
    <source>
        <dbReference type="ARBA" id="ARBA00023172"/>
    </source>
</evidence>
<dbReference type="InterPro" id="IPR041588">
    <property type="entry name" value="Integrase_H2C2"/>
</dbReference>
<evidence type="ECO:0000256" key="12">
    <source>
        <dbReference type="ARBA" id="ARBA00022932"/>
    </source>
</evidence>
<keyword evidence="4" id="KW-0540">Nuclease</keyword>
<dbReference type="FunFam" id="3.30.420.10:FF:000032">
    <property type="entry name" value="Retrovirus-related Pol polyprotein from transposon 297-like Protein"/>
    <property type="match status" value="1"/>
</dbReference>
<dbReference type="PROSITE" id="PS50878">
    <property type="entry name" value="RT_POL"/>
    <property type="match status" value="1"/>
</dbReference>
<dbReference type="PROSITE" id="PS50994">
    <property type="entry name" value="INTEGRASE"/>
    <property type="match status" value="1"/>
</dbReference>
<keyword evidence="6" id="KW-0064">Aspartyl protease</keyword>
<evidence type="ECO:0000313" key="18">
    <source>
        <dbReference type="EMBL" id="KAD5317318.1"/>
    </source>
</evidence>
<dbReference type="Pfam" id="PF24626">
    <property type="entry name" value="SH3_Tf2-1"/>
    <property type="match status" value="1"/>
</dbReference>
<dbReference type="InterPro" id="IPR000477">
    <property type="entry name" value="RT_dom"/>
</dbReference>
<evidence type="ECO:0000256" key="11">
    <source>
        <dbReference type="ARBA" id="ARBA00022918"/>
    </source>
</evidence>
<proteinExistence type="predicted"/>
<dbReference type="Gene3D" id="1.10.340.70">
    <property type="match status" value="1"/>
</dbReference>
<evidence type="ECO:0000256" key="15">
    <source>
        <dbReference type="ARBA" id="ARBA00023268"/>
    </source>
</evidence>
<dbReference type="SUPFAM" id="SSF54160">
    <property type="entry name" value="Chromo domain-like"/>
    <property type="match status" value="1"/>
</dbReference>
<feature type="domain" description="Integrase catalytic" evidence="17">
    <location>
        <begin position="1143"/>
        <end position="1307"/>
    </location>
</feature>
<dbReference type="OrthoDB" id="441971at2759"/>
<dbReference type="Gene3D" id="3.60.10.10">
    <property type="entry name" value="Endonuclease/exonuclease/phosphatase"/>
    <property type="match status" value="1"/>
</dbReference>
<keyword evidence="8" id="KW-0378">Hydrolase</keyword>
<dbReference type="GO" id="GO:0003964">
    <property type="term" value="F:RNA-directed DNA polymerase activity"/>
    <property type="evidence" value="ECO:0007669"/>
    <property type="project" value="UniProtKB-KW"/>
</dbReference>
<evidence type="ECO:0000259" key="17">
    <source>
        <dbReference type="PROSITE" id="PS50994"/>
    </source>
</evidence>
<evidence type="ECO:0000256" key="7">
    <source>
        <dbReference type="ARBA" id="ARBA00022759"/>
    </source>
</evidence>
<sequence length="1497" mass="171149">MQVTFYVANLPSECTTQELKNEFSRYGKSLERDLNFIKMKNLKIAVNIAKYDKSGKAHVYQPAQKQANGFQAWNDGKVNFLKLRGLLGYVFLVCRFQLWDANIFNKVASNFRRVVQSTEASLSDLNLTQDYVAVLTNCLKPINGEVSVSWQNKSFNLWVLEERKEWIPDFVPNMASSQQGSPKHMESEPNFQMSYGKSNSPCIICKVPRRRVLESSRQYLNQVDGPLNVLRPKKRARPNDEFEEWDNGPNSMCQVNHLDLNSSPDNISGVQDSFAQDMGIQSRDLAVENGRGTTMEDIRLTQEVNDEIGKTIQVAEGVGIHLSNHEREVNYLILEEETQFSDYTRISPSSFWGNSVFDSLGVNAHRRSGGLMCIWDSSKFCKTSETMDKNFILVNGMVQGYDESFHIMNIYAPQDFREKVLLWEKIEYLKADLEGFWIIHGDFNEVRCPEERINSEFNPTGALAFNCFVHNRQLAEYKMVGSCFTCMKGLGDKFSKLDRFLVSDNFVNKWPNATDRALERNFFDHNPIILATTDVNFGPPPFKFFNSWFILDGVVEVVIKSLESVQVRGRPDVGLATKLKAVKFALKPWIKLNKATKEERLLYIHQIANHYEQVAIQGVISEADKDHWAEDGQIQWSIRFTQRIKVRLTDGVRLTVAGSQLNEATIKDRFPIPLIEELLDELGGATVFSKLDLRAGYHQVRMDERDIHKTAFRTHQGLFEFVVMPFGLTNAPATFQALMNATFKDLLRKTTLVFFDDILVFSPSMEQHLRDLEAVLILLKKNTLFAKRSRCSFGGSKVEYLGHIISGQGVQTDPSKISAVQQWPIPKNLKQLRGFLGLAGYYRRFIKGFGVIARPLTDLLKKSAFQWNEATQLAFEQLKQVLSSAPVLALPDFSKVFVVETDASSKGLGAVLMQEGHPLAFMSKALSIKQQSLSVYEKELLAIMMAVKQWHHYLITKKFLIKTDQKSLKFLLTQKITTPLQQTSLAKLMGYNYEIAYKKGSENLVADGLSRVSGLALFSMGISSIDPLLLTRIKSSWSTDVQLQELIVKCQQGKAPVHVSWNGNVLLRKNKLWVGDDAQLKRDILYLFHSSPTGGHSGYLPTLKRIKALFYWKGCSKQVFAYVKECSQCQQAKYEPVASPGLLQPLPVPAHIFTDISMDFVSGLPKVKGKDTILVVVDRLTKYAHFIPLAHPFSAAQVAQAFLDSVFKLHGCPQTIVSDRDPIFLSQFWKEFMRLQGVQLAHSTAYHPQTDGQTEVLNRCLETYLRCMCMQAPAQWVSWLTLAEWWYNTTFHSTLKMSPFEALYGFSPPLHIPYIPHDTNVEAVEIFCRDREAMIQHLKHNLQFARNRMKQYADAKRSDRSFEKGDWVYLKLQPFVQSSLRRIRHPKLGPKYFGPFLIIAKVGNCAYRLDLPDEAQLHPVFHVSLLKKAHGNHAPIVPLPTNPRFHFQPRAIIDKRLVRRRNRMLHQLLIHWANLPTTEAAWEYQDEFELRFPHFNS</sequence>
<dbReference type="GO" id="GO:0046872">
    <property type="term" value="F:metal ion binding"/>
    <property type="evidence" value="ECO:0007669"/>
    <property type="project" value="UniProtKB-KW"/>
</dbReference>
<gene>
    <name evidence="18" type="ORF">E3N88_17264</name>
</gene>
<dbReference type="FunFam" id="3.10.10.10:FF:000007">
    <property type="entry name" value="Retrovirus-related Pol polyprotein from transposon 17.6-like Protein"/>
    <property type="match status" value="1"/>
</dbReference>
<dbReference type="InterPro" id="IPR001584">
    <property type="entry name" value="Integrase_cat-core"/>
</dbReference>
<keyword evidence="3" id="KW-0548">Nucleotidyltransferase</keyword>
<dbReference type="InterPro" id="IPR056924">
    <property type="entry name" value="SH3_Tf2-1"/>
</dbReference>
<dbReference type="Gene3D" id="3.30.420.10">
    <property type="entry name" value="Ribonuclease H-like superfamily/Ribonuclease H"/>
    <property type="match status" value="1"/>
</dbReference>
<dbReference type="FunFam" id="3.30.70.270:FF:000020">
    <property type="entry name" value="Transposon Tf2-6 polyprotein-like Protein"/>
    <property type="match status" value="1"/>
</dbReference>
<organism evidence="18 19">
    <name type="scientific">Mikania micrantha</name>
    <name type="common">bitter vine</name>
    <dbReference type="NCBI Taxonomy" id="192012"/>
    <lineage>
        <taxon>Eukaryota</taxon>
        <taxon>Viridiplantae</taxon>
        <taxon>Streptophyta</taxon>
        <taxon>Embryophyta</taxon>
        <taxon>Tracheophyta</taxon>
        <taxon>Spermatophyta</taxon>
        <taxon>Magnoliopsida</taxon>
        <taxon>eudicotyledons</taxon>
        <taxon>Gunneridae</taxon>
        <taxon>Pentapetalae</taxon>
        <taxon>asterids</taxon>
        <taxon>campanulids</taxon>
        <taxon>Asterales</taxon>
        <taxon>Asteraceae</taxon>
        <taxon>Asteroideae</taxon>
        <taxon>Heliantheae alliance</taxon>
        <taxon>Eupatorieae</taxon>
        <taxon>Mikania</taxon>
    </lineage>
</organism>
<evidence type="ECO:0000256" key="2">
    <source>
        <dbReference type="ARBA" id="ARBA00022679"/>
    </source>
</evidence>
<dbReference type="CDD" id="cd09274">
    <property type="entry name" value="RNase_HI_RT_Ty3"/>
    <property type="match status" value="1"/>
</dbReference>
<evidence type="ECO:0000256" key="1">
    <source>
        <dbReference type="ARBA" id="ARBA00022670"/>
    </source>
</evidence>
<evidence type="ECO:0000256" key="5">
    <source>
        <dbReference type="ARBA" id="ARBA00022723"/>
    </source>
</evidence>
<dbReference type="InterPro" id="IPR041577">
    <property type="entry name" value="RT_RNaseH_2"/>
</dbReference>
<keyword evidence="2" id="KW-0808">Transferase</keyword>
<dbReference type="GO" id="GO:0006310">
    <property type="term" value="P:DNA recombination"/>
    <property type="evidence" value="ECO:0007669"/>
    <property type="project" value="UniProtKB-KW"/>
</dbReference>
<evidence type="ECO:0000256" key="10">
    <source>
        <dbReference type="ARBA" id="ARBA00022908"/>
    </source>
</evidence>
<accession>A0A5N6NU39</accession>
<keyword evidence="9" id="KW-0460">Magnesium</keyword>
<dbReference type="InterPro" id="IPR012337">
    <property type="entry name" value="RNaseH-like_sf"/>
</dbReference>
<evidence type="ECO:0000256" key="6">
    <source>
        <dbReference type="ARBA" id="ARBA00022750"/>
    </source>
</evidence>
<dbReference type="PANTHER" id="PTHR37984">
    <property type="entry name" value="PROTEIN CBG26694"/>
    <property type="match status" value="1"/>
</dbReference>
<keyword evidence="13" id="KW-0238">DNA-binding</keyword>
<dbReference type="Gene3D" id="3.30.70.270">
    <property type="match status" value="2"/>
</dbReference>
<comment type="caution">
    <text evidence="18">The sequence shown here is derived from an EMBL/GenBank/DDBJ whole genome shotgun (WGS) entry which is preliminary data.</text>
</comment>
<dbReference type="SUPFAM" id="SSF56672">
    <property type="entry name" value="DNA/RNA polymerases"/>
    <property type="match status" value="1"/>
</dbReference>
<dbReference type="CDD" id="cd01647">
    <property type="entry name" value="RT_LTR"/>
    <property type="match status" value="1"/>
</dbReference>
<evidence type="ECO:0000313" key="19">
    <source>
        <dbReference type="Proteomes" id="UP000326396"/>
    </source>
</evidence>